<protein>
    <submittedName>
        <fullName evidence="3">Killer toxin</fullName>
    </submittedName>
</protein>
<keyword evidence="1" id="KW-0732">Signal</keyword>
<dbReference type="EMBL" id="ML210170">
    <property type="protein sequence ID" value="TFK26858.1"/>
    <property type="molecule type" value="Genomic_DNA"/>
</dbReference>
<organism evidence="3 4">
    <name type="scientific">Coprinopsis marcescibilis</name>
    <name type="common">Agaric fungus</name>
    <name type="synonym">Psathyrella marcescibilis</name>
    <dbReference type="NCBI Taxonomy" id="230819"/>
    <lineage>
        <taxon>Eukaryota</taxon>
        <taxon>Fungi</taxon>
        <taxon>Dikarya</taxon>
        <taxon>Basidiomycota</taxon>
        <taxon>Agaricomycotina</taxon>
        <taxon>Agaricomycetes</taxon>
        <taxon>Agaricomycetidae</taxon>
        <taxon>Agaricales</taxon>
        <taxon>Agaricineae</taxon>
        <taxon>Psathyrellaceae</taxon>
        <taxon>Coprinopsis</taxon>
    </lineage>
</organism>
<sequence>MKLIITMPSALLLFAGSVLAIGPINCVGSANCATVTCRVSDILAQANQLPDSNIYPPGQHIVCCGGPAAADGLCAFTQNTSESISGARAKELIQALANRGCTRCGRVPIEGNDVTQGEMTVNWVAQR</sequence>
<evidence type="ECO:0000313" key="3">
    <source>
        <dbReference type="EMBL" id="TFK26858.1"/>
    </source>
</evidence>
<gene>
    <name evidence="3" type="ORF">FA15DRAFT_666989</name>
</gene>
<evidence type="ECO:0000313" key="4">
    <source>
        <dbReference type="Proteomes" id="UP000307440"/>
    </source>
</evidence>
<feature type="signal peptide" evidence="1">
    <location>
        <begin position="1"/>
        <end position="20"/>
    </location>
</feature>
<proteinExistence type="predicted"/>
<feature type="chain" id="PRO_5022987378" evidence="1">
    <location>
        <begin position="21"/>
        <end position="127"/>
    </location>
</feature>
<dbReference type="Gene3D" id="3.30.430.10">
    <property type="entry name" value="Killer Toxin P4, subunit A"/>
    <property type="match status" value="1"/>
</dbReference>
<name>A0A5C3L2D1_COPMA</name>
<evidence type="ECO:0000256" key="1">
    <source>
        <dbReference type="SAM" id="SignalP"/>
    </source>
</evidence>
<evidence type="ECO:0000259" key="2">
    <source>
        <dbReference type="Pfam" id="PF09044"/>
    </source>
</evidence>
<accession>A0A5C3L2D1</accession>
<dbReference type="Pfam" id="PF09044">
    <property type="entry name" value="Kp4"/>
    <property type="match status" value="1"/>
</dbReference>
<dbReference type="InterPro" id="IPR011329">
    <property type="entry name" value="Killer_tox_Kp4/SMK"/>
</dbReference>
<keyword evidence="4" id="KW-1185">Reference proteome</keyword>
<reference evidence="3 4" key="1">
    <citation type="journal article" date="2019" name="Nat. Ecol. Evol.">
        <title>Megaphylogeny resolves global patterns of mushroom evolution.</title>
        <authorList>
            <person name="Varga T."/>
            <person name="Krizsan K."/>
            <person name="Foldi C."/>
            <person name="Dima B."/>
            <person name="Sanchez-Garcia M."/>
            <person name="Sanchez-Ramirez S."/>
            <person name="Szollosi G.J."/>
            <person name="Szarkandi J.G."/>
            <person name="Papp V."/>
            <person name="Albert L."/>
            <person name="Andreopoulos W."/>
            <person name="Angelini C."/>
            <person name="Antonin V."/>
            <person name="Barry K.W."/>
            <person name="Bougher N.L."/>
            <person name="Buchanan P."/>
            <person name="Buyck B."/>
            <person name="Bense V."/>
            <person name="Catcheside P."/>
            <person name="Chovatia M."/>
            <person name="Cooper J."/>
            <person name="Damon W."/>
            <person name="Desjardin D."/>
            <person name="Finy P."/>
            <person name="Geml J."/>
            <person name="Haridas S."/>
            <person name="Hughes K."/>
            <person name="Justo A."/>
            <person name="Karasinski D."/>
            <person name="Kautmanova I."/>
            <person name="Kiss B."/>
            <person name="Kocsube S."/>
            <person name="Kotiranta H."/>
            <person name="LaButti K.M."/>
            <person name="Lechner B.E."/>
            <person name="Liimatainen K."/>
            <person name="Lipzen A."/>
            <person name="Lukacs Z."/>
            <person name="Mihaltcheva S."/>
            <person name="Morgado L.N."/>
            <person name="Niskanen T."/>
            <person name="Noordeloos M.E."/>
            <person name="Ohm R.A."/>
            <person name="Ortiz-Santana B."/>
            <person name="Ovrebo C."/>
            <person name="Racz N."/>
            <person name="Riley R."/>
            <person name="Savchenko A."/>
            <person name="Shiryaev A."/>
            <person name="Soop K."/>
            <person name="Spirin V."/>
            <person name="Szebenyi C."/>
            <person name="Tomsovsky M."/>
            <person name="Tulloss R.E."/>
            <person name="Uehling J."/>
            <person name="Grigoriev I.V."/>
            <person name="Vagvolgyi C."/>
            <person name="Papp T."/>
            <person name="Martin F.M."/>
            <person name="Miettinen O."/>
            <person name="Hibbett D.S."/>
            <person name="Nagy L.G."/>
        </authorList>
    </citation>
    <scope>NUCLEOTIDE SEQUENCE [LARGE SCALE GENOMIC DNA]</scope>
    <source>
        <strain evidence="3 4">CBS 121175</strain>
    </source>
</reference>
<feature type="domain" description="Killer toxin Kp4" evidence="2">
    <location>
        <begin position="14"/>
        <end position="124"/>
    </location>
</feature>
<dbReference type="OrthoDB" id="4177994at2759"/>
<dbReference type="SUPFAM" id="SSF55221">
    <property type="entry name" value="Yeast killer toxins"/>
    <property type="match status" value="1"/>
</dbReference>
<dbReference type="Proteomes" id="UP000307440">
    <property type="component" value="Unassembled WGS sequence"/>
</dbReference>
<dbReference type="InterPro" id="IPR015131">
    <property type="entry name" value="Killer_tox_Kp4"/>
</dbReference>
<dbReference type="AlphaFoldDB" id="A0A5C3L2D1"/>
<dbReference type="GO" id="GO:0005576">
    <property type="term" value="C:extracellular region"/>
    <property type="evidence" value="ECO:0007669"/>
    <property type="project" value="InterPro"/>
</dbReference>